<dbReference type="AlphaFoldDB" id="A0A2I0VFF0"/>
<protein>
    <submittedName>
        <fullName evidence="3">Aldehyde dehydrogenase family 2 member B7, mitochondrial</fullName>
    </submittedName>
</protein>
<dbReference type="GO" id="GO:0016491">
    <property type="term" value="F:oxidoreductase activity"/>
    <property type="evidence" value="ECO:0007669"/>
    <property type="project" value="InterPro"/>
</dbReference>
<dbReference type="Pfam" id="PF00171">
    <property type="entry name" value="Aldedh"/>
    <property type="match status" value="1"/>
</dbReference>
<dbReference type="Proteomes" id="UP000233837">
    <property type="component" value="Unassembled WGS sequence"/>
</dbReference>
<feature type="region of interest" description="Disordered" evidence="1">
    <location>
        <begin position="1"/>
        <end position="72"/>
    </location>
</feature>
<evidence type="ECO:0000256" key="1">
    <source>
        <dbReference type="SAM" id="MobiDB-lite"/>
    </source>
</evidence>
<keyword evidence="4" id="KW-1185">Reference proteome</keyword>
<accession>A0A2I0VFF0</accession>
<dbReference type="SUPFAM" id="SSF53720">
    <property type="entry name" value="ALDH-like"/>
    <property type="match status" value="1"/>
</dbReference>
<organism evidence="3 4">
    <name type="scientific">Dendrobium catenatum</name>
    <dbReference type="NCBI Taxonomy" id="906689"/>
    <lineage>
        <taxon>Eukaryota</taxon>
        <taxon>Viridiplantae</taxon>
        <taxon>Streptophyta</taxon>
        <taxon>Embryophyta</taxon>
        <taxon>Tracheophyta</taxon>
        <taxon>Spermatophyta</taxon>
        <taxon>Magnoliopsida</taxon>
        <taxon>Liliopsida</taxon>
        <taxon>Asparagales</taxon>
        <taxon>Orchidaceae</taxon>
        <taxon>Epidendroideae</taxon>
        <taxon>Malaxideae</taxon>
        <taxon>Dendrobiinae</taxon>
        <taxon>Dendrobium</taxon>
    </lineage>
</organism>
<dbReference type="InterPro" id="IPR016162">
    <property type="entry name" value="Ald_DH_N"/>
</dbReference>
<dbReference type="STRING" id="906689.A0A2I0VFF0"/>
<name>A0A2I0VFF0_9ASPA</name>
<dbReference type="EMBL" id="KZ504485">
    <property type="protein sequence ID" value="PKU62149.1"/>
    <property type="molecule type" value="Genomic_DNA"/>
</dbReference>
<feature type="domain" description="Aldehyde dehydrogenase" evidence="2">
    <location>
        <begin position="206"/>
        <end position="292"/>
    </location>
</feature>
<evidence type="ECO:0000313" key="3">
    <source>
        <dbReference type="EMBL" id="PKU62149.1"/>
    </source>
</evidence>
<feature type="compositionally biased region" description="Acidic residues" evidence="1">
    <location>
        <begin position="42"/>
        <end position="54"/>
    </location>
</feature>
<sequence length="305" mass="32820">MTKDGEAVPSARASQLSASAEDTSLSGRVERASGSGIISFATEDEAFAEHDSEENGTTNPPDQLPSSSASSFPFGSALSSSCSSSSTPITQSVLPSTATDTPFSFALNSLPAVPFWSSVSLSSFGFAALTILTGVKIPCVNSAEKVESTPCSQTARRYVADDFRTLIPTFSLPPHHHVFPVSFKYLQPEMKVVYCQMLLAGKICGKTFPTLDPRTAEVIAHVTEGDAEDVDRAVTTARKAFDEGPWPKMSAYEKSRILFRVADLIEKHNDEIAALETWDNGKPYEQAAFGEIVDLDFVKPMGMVD</sequence>
<proteinExistence type="predicted"/>
<dbReference type="Gene3D" id="3.40.605.10">
    <property type="entry name" value="Aldehyde Dehydrogenase, Chain A, domain 1"/>
    <property type="match status" value="1"/>
</dbReference>
<dbReference type="InterPro" id="IPR016161">
    <property type="entry name" value="Ald_DH/histidinol_DH"/>
</dbReference>
<gene>
    <name evidence="3" type="primary">ALDH2B7</name>
    <name evidence="3" type="ORF">MA16_Dca028185</name>
</gene>
<feature type="compositionally biased region" description="Polar residues" evidence="1">
    <location>
        <begin position="12"/>
        <end position="26"/>
    </location>
</feature>
<reference evidence="3 4" key="2">
    <citation type="journal article" date="2017" name="Nature">
        <title>The Apostasia genome and the evolution of orchids.</title>
        <authorList>
            <person name="Zhang G.Q."/>
            <person name="Liu K.W."/>
            <person name="Li Z."/>
            <person name="Lohaus R."/>
            <person name="Hsiao Y.Y."/>
            <person name="Niu S.C."/>
            <person name="Wang J.Y."/>
            <person name="Lin Y.C."/>
            <person name="Xu Q."/>
            <person name="Chen L.J."/>
            <person name="Yoshida K."/>
            <person name="Fujiwara S."/>
            <person name="Wang Z.W."/>
            <person name="Zhang Y.Q."/>
            <person name="Mitsuda N."/>
            <person name="Wang M."/>
            <person name="Liu G.H."/>
            <person name="Pecoraro L."/>
            <person name="Huang H.X."/>
            <person name="Xiao X.J."/>
            <person name="Lin M."/>
            <person name="Wu X.Y."/>
            <person name="Wu W.L."/>
            <person name="Chen Y.Y."/>
            <person name="Chang S.B."/>
            <person name="Sakamoto S."/>
            <person name="Ohme-Takagi M."/>
            <person name="Yagi M."/>
            <person name="Zeng S.J."/>
            <person name="Shen C.Y."/>
            <person name="Yeh C.M."/>
            <person name="Luo Y.B."/>
            <person name="Tsai W.C."/>
            <person name="Van de Peer Y."/>
            <person name="Liu Z.J."/>
        </authorList>
    </citation>
    <scope>NUCLEOTIDE SEQUENCE [LARGE SCALE GENOMIC DNA]</scope>
    <source>
        <tissue evidence="3">The whole plant</tissue>
    </source>
</reference>
<evidence type="ECO:0000313" key="4">
    <source>
        <dbReference type="Proteomes" id="UP000233837"/>
    </source>
</evidence>
<dbReference type="PANTHER" id="PTHR11699">
    <property type="entry name" value="ALDEHYDE DEHYDROGENASE-RELATED"/>
    <property type="match status" value="1"/>
</dbReference>
<evidence type="ECO:0000259" key="2">
    <source>
        <dbReference type="Pfam" id="PF00171"/>
    </source>
</evidence>
<reference evidence="3 4" key="1">
    <citation type="journal article" date="2016" name="Sci. Rep.">
        <title>The Dendrobium catenatum Lindl. genome sequence provides insights into polysaccharide synthase, floral development and adaptive evolution.</title>
        <authorList>
            <person name="Zhang G.Q."/>
            <person name="Xu Q."/>
            <person name="Bian C."/>
            <person name="Tsai W.C."/>
            <person name="Yeh C.M."/>
            <person name="Liu K.W."/>
            <person name="Yoshida K."/>
            <person name="Zhang L.S."/>
            <person name="Chang S.B."/>
            <person name="Chen F."/>
            <person name="Shi Y."/>
            <person name="Su Y.Y."/>
            <person name="Zhang Y.Q."/>
            <person name="Chen L.J."/>
            <person name="Yin Y."/>
            <person name="Lin M."/>
            <person name="Huang H."/>
            <person name="Deng H."/>
            <person name="Wang Z.W."/>
            <person name="Zhu S.L."/>
            <person name="Zhao X."/>
            <person name="Deng C."/>
            <person name="Niu S.C."/>
            <person name="Huang J."/>
            <person name="Wang M."/>
            <person name="Liu G.H."/>
            <person name="Yang H.J."/>
            <person name="Xiao X.J."/>
            <person name="Hsiao Y.Y."/>
            <person name="Wu W.L."/>
            <person name="Chen Y.Y."/>
            <person name="Mitsuda N."/>
            <person name="Ohme-Takagi M."/>
            <person name="Luo Y.B."/>
            <person name="Van de Peer Y."/>
            <person name="Liu Z.J."/>
        </authorList>
    </citation>
    <scope>NUCLEOTIDE SEQUENCE [LARGE SCALE GENOMIC DNA]</scope>
    <source>
        <tissue evidence="3">The whole plant</tissue>
    </source>
</reference>
<dbReference type="InterPro" id="IPR015590">
    <property type="entry name" value="Aldehyde_DH_dom"/>
</dbReference>